<feature type="transmembrane region" description="Helical" evidence="6">
    <location>
        <begin position="172"/>
        <end position="190"/>
    </location>
</feature>
<keyword evidence="4 6" id="KW-0472">Membrane</keyword>
<dbReference type="InterPro" id="IPR003945">
    <property type="entry name" value="NU5C-like"/>
</dbReference>
<evidence type="ECO:0000256" key="2">
    <source>
        <dbReference type="ARBA" id="ARBA00022692"/>
    </source>
</evidence>
<comment type="subcellular location">
    <subcellularLocation>
        <location evidence="1">Endomembrane system</location>
        <topology evidence="1">Multi-pass membrane protein</topology>
    </subcellularLocation>
    <subcellularLocation>
        <location evidence="5">Membrane</location>
        <topology evidence="5">Multi-pass membrane protein</topology>
    </subcellularLocation>
</comment>
<feature type="transmembrane region" description="Helical" evidence="6">
    <location>
        <begin position="584"/>
        <end position="603"/>
    </location>
</feature>
<name>A0A5C6AKN1_9BACT</name>
<keyword evidence="2 5" id="KW-0812">Transmembrane</keyword>
<dbReference type="GO" id="GO:0016020">
    <property type="term" value="C:membrane"/>
    <property type="evidence" value="ECO:0007669"/>
    <property type="project" value="UniProtKB-SubCell"/>
</dbReference>
<reference evidence="9 10" key="1">
    <citation type="submission" date="2019-02" db="EMBL/GenBank/DDBJ databases">
        <title>Deep-cultivation of Planctomycetes and their phenomic and genomic characterization uncovers novel biology.</title>
        <authorList>
            <person name="Wiegand S."/>
            <person name="Jogler M."/>
            <person name="Boedeker C."/>
            <person name="Pinto D."/>
            <person name="Vollmers J."/>
            <person name="Rivas-Marin E."/>
            <person name="Kohn T."/>
            <person name="Peeters S.H."/>
            <person name="Heuer A."/>
            <person name="Rast P."/>
            <person name="Oberbeckmann S."/>
            <person name="Bunk B."/>
            <person name="Jeske O."/>
            <person name="Meyerdierks A."/>
            <person name="Storesund J.E."/>
            <person name="Kallscheuer N."/>
            <person name="Luecker S."/>
            <person name="Lage O.M."/>
            <person name="Pohl T."/>
            <person name="Merkel B.J."/>
            <person name="Hornburger P."/>
            <person name="Mueller R.-W."/>
            <person name="Bruemmer F."/>
            <person name="Labrenz M."/>
            <person name="Spormann A.M."/>
            <person name="Op Den Camp H."/>
            <person name="Overmann J."/>
            <person name="Amann R."/>
            <person name="Jetten M.S.M."/>
            <person name="Mascher T."/>
            <person name="Medema M.H."/>
            <person name="Devos D.P."/>
            <person name="Kaster A.-K."/>
            <person name="Ovreas L."/>
            <person name="Rohde M."/>
            <person name="Galperin M.Y."/>
            <person name="Jogler C."/>
        </authorList>
    </citation>
    <scope>NUCLEOTIDE SEQUENCE [LARGE SCALE GENOMIC DNA]</scope>
    <source>
        <strain evidence="9 10">Pla108</strain>
    </source>
</reference>
<dbReference type="Pfam" id="PF00361">
    <property type="entry name" value="Proton_antipo_M"/>
    <property type="match status" value="1"/>
</dbReference>
<dbReference type="InterPro" id="IPR001516">
    <property type="entry name" value="Proton_antipo_N"/>
</dbReference>
<dbReference type="InterPro" id="IPR018393">
    <property type="entry name" value="NADHpl_OxRdtase_5_subgr"/>
</dbReference>
<dbReference type="Pfam" id="PF00662">
    <property type="entry name" value="Proton_antipo_N"/>
    <property type="match status" value="1"/>
</dbReference>
<keyword evidence="10" id="KW-1185">Reference proteome</keyword>
<organism evidence="9 10">
    <name type="scientific">Botrimarina colliarenosi</name>
    <dbReference type="NCBI Taxonomy" id="2528001"/>
    <lineage>
        <taxon>Bacteria</taxon>
        <taxon>Pseudomonadati</taxon>
        <taxon>Planctomycetota</taxon>
        <taxon>Planctomycetia</taxon>
        <taxon>Pirellulales</taxon>
        <taxon>Lacipirellulaceae</taxon>
        <taxon>Botrimarina</taxon>
    </lineage>
</organism>
<evidence type="ECO:0000259" key="7">
    <source>
        <dbReference type="Pfam" id="PF00361"/>
    </source>
</evidence>
<feature type="transmembrane region" description="Helical" evidence="6">
    <location>
        <begin position="265"/>
        <end position="284"/>
    </location>
</feature>
<feature type="domain" description="NADH:quinone oxidoreductase/Mrp antiporter transmembrane" evidence="7">
    <location>
        <begin position="189"/>
        <end position="467"/>
    </location>
</feature>
<keyword evidence="3 6" id="KW-1133">Transmembrane helix</keyword>
<feature type="transmembrane region" description="Helical" evidence="6">
    <location>
        <begin position="682"/>
        <end position="705"/>
    </location>
</feature>
<keyword evidence="9" id="KW-0560">Oxidoreductase</keyword>
<feature type="domain" description="NADH-Ubiquinone oxidoreductase (complex I) chain 5 N-terminal" evidence="8">
    <location>
        <begin position="99"/>
        <end position="141"/>
    </location>
</feature>
<feature type="transmembrane region" description="Helical" evidence="6">
    <location>
        <begin position="52"/>
        <end position="77"/>
    </location>
</feature>
<feature type="transmembrane region" description="Helical" evidence="6">
    <location>
        <begin position="361"/>
        <end position="383"/>
    </location>
</feature>
<dbReference type="GO" id="GO:0003954">
    <property type="term" value="F:NADH dehydrogenase activity"/>
    <property type="evidence" value="ECO:0007669"/>
    <property type="project" value="TreeGrafter"/>
</dbReference>
<feature type="transmembrane region" description="Helical" evidence="6">
    <location>
        <begin position="12"/>
        <end position="32"/>
    </location>
</feature>
<protein>
    <submittedName>
        <fullName evidence="9">NADH-quinone oxidoreductase subunit L</fullName>
        <ecNumber evidence="9">1.6.5.11</ecNumber>
    </submittedName>
</protein>
<dbReference type="GO" id="GO:0015990">
    <property type="term" value="P:electron transport coupled proton transport"/>
    <property type="evidence" value="ECO:0007669"/>
    <property type="project" value="TreeGrafter"/>
</dbReference>
<sequence>MTPERLLPTLLLLAWLAPLASFVVSAIAGSLLSRRHGGQEGGAVDGAAARTIGHVATGAIGVSLVASVLALGAWIAAHPATDGHAPAATAYAGEWFGVLDVGPLHVGAAYYIDALTVVMAVVVTLVATCVHVYSFGYLAEETAAEGLEAVADDEAPTYYGNKLRRAGRLHRFYQHLSLFCFAMLGVVLAGNAVMTFAFWELVGASSYLLIGFYYERPKAAAAATKAMLFNRVGDVGMLVGLMALWGLAGTFDYERLFAMAPTWMASHYGLATLVGAGLFCGCIGKSAQVPLQGWLPDAMAGPTPVSALVHSATMVAAGVFLVGRIYPLLTVEVLVGIASVGAVTLLVGATLASVSHDLKRVLAYSTVSQLGYMMLSLGLGGWTAGLFHLVTHAGFKALLFLGAGSVIHAVGTNDLRAMGGLRRAMPATAGLMLVGALALMGAGVPVLGLGLSGFFSKDAIFEYAVAFARTNPSYAWLFWAPLIGAVLTAAYITRLGLLTFVGQARSEKAEHAHESPESMLVPMAVVAAMAIGAGWAVPGSRLSVPSLLAMSAPEATHHARTGSAWSGVTLPGVESAHEVDVRAAAGWAAIGATLVGVTSALLMHRGGRKCETPAGAPMRQFDEHWLPSVSRGCDAVARRLGAFVSGPLDRGAIDGGLAGAAGLLKSTGGGLRRIQTGSLRQYVFFLALGVVLVSAASLGVALRWING</sequence>
<dbReference type="PANTHER" id="PTHR42829:SF2">
    <property type="entry name" value="NADH-UBIQUINONE OXIDOREDUCTASE CHAIN 5"/>
    <property type="match status" value="1"/>
</dbReference>
<dbReference type="RefSeq" id="WP_146443492.1">
    <property type="nucleotide sequence ID" value="NZ_SJPR01000001.1"/>
</dbReference>
<evidence type="ECO:0000256" key="4">
    <source>
        <dbReference type="ARBA" id="ARBA00023136"/>
    </source>
</evidence>
<accession>A0A5C6AKN1</accession>
<feature type="transmembrane region" description="Helical" evidence="6">
    <location>
        <begin position="518"/>
        <end position="537"/>
    </location>
</feature>
<evidence type="ECO:0000256" key="3">
    <source>
        <dbReference type="ARBA" id="ARBA00022989"/>
    </source>
</evidence>
<evidence type="ECO:0000313" key="9">
    <source>
        <dbReference type="EMBL" id="TWU00007.1"/>
    </source>
</evidence>
<dbReference type="OrthoDB" id="9807568at2"/>
<dbReference type="Gene3D" id="1.20.5.2700">
    <property type="match status" value="1"/>
</dbReference>
<dbReference type="PANTHER" id="PTHR42829">
    <property type="entry name" value="NADH-UBIQUINONE OXIDOREDUCTASE CHAIN 5"/>
    <property type="match status" value="1"/>
</dbReference>
<dbReference type="InterPro" id="IPR001750">
    <property type="entry name" value="ND/Mrp_TM"/>
</dbReference>
<dbReference type="GO" id="GO:0012505">
    <property type="term" value="C:endomembrane system"/>
    <property type="evidence" value="ECO:0007669"/>
    <property type="project" value="UniProtKB-SubCell"/>
</dbReference>
<feature type="transmembrane region" description="Helical" evidence="6">
    <location>
        <begin position="333"/>
        <end position="354"/>
    </location>
</feature>
<evidence type="ECO:0000259" key="8">
    <source>
        <dbReference type="Pfam" id="PF00662"/>
    </source>
</evidence>
<dbReference type="PRINTS" id="PR01434">
    <property type="entry name" value="NADHDHGNASE5"/>
</dbReference>
<proteinExistence type="predicted"/>
<feature type="transmembrane region" description="Helical" evidence="6">
    <location>
        <begin position="431"/>
        <end position="456"/>
    </location>
</feature>
<gene>
    <name evidence="9" type="primary">nuoL</name>
    <name evidence="9" type="ORF">Pla108_09500</name>
</gene>
<dbReference type="NCBIfam" id="TIGR01974">
    <property type="entry name" value="NDH_I_L"/>
    <property type="match status" value="1"/>
</dbReference>
<dbReference type="Proteomes" id="UP000317421">
    <property type="component" value="Unassembled WGS sequence"/>
</dbReference>
<dbReference type="GO" id="GO:0008137">
    <property type="term" value="F:NADH dehydrogenase (ubiquinone) activity"/>
    <property type="evidence" value="ECO:0007669"/>
    <property type="project" value="InterPro"/>
</dbReference>
<dbReference type="AlphaFoldDB" id="A0A5C6AKN1"/>
<dbReference type="EMBL" id="SJPR01000001">
    <property type="protein sequence ID" value="TWU00007.1"/>
    <property type="molecule type" value="Genomic_DNA"/>
</dbReference>
<evidence type="ECO:0000256" key="6">
    <source>
        <dbReference type="SAM" id="Phobius"/>
    </source>
</evidence>
<evidence type="ECO:0000256" key="5">
    <source>
        <dbReference type="RuleBase" id="RU000320"/>
    </source>
</evidence>
<feature type="transmembrane region" description="Helical" evidence="6">
    <location>
        <begin position="476"/>
        <end position="497"/>
    </location>
</feature>
<comment type="caution">
    <text evidence="9">The sequence shown here is derived from an EMBL/GenBank/DDBJ whole genome shotgun (WGS) entry which is preliminary data.</text>
</comment>
<feature type="transmembrane region" description="Helical" evidence="6">
    <location>
        <begin position="196"/>
        <end position="214"/>
    </location>
</feature>
<dbReference type="GO" id="GO:0042773">
    <property type="term" value="P:ATP synthesis coupled electron transport"/>
    <property type="evidence" value="ECO:0007669"/>
    <property type="project" value="InterPro"/>
</dbReference>
<dbReference type="EC" id="1.6.5.11" evidence="9"/>
<feature type="transmembrane region" description="Helical" evidence="6">
    <location>
        <begin position="108"/>
        <end position="133"/>
    </location>
</feature>
<evidence type="ECO:0000313" key="10">
    <source>
        <dbReference type="Proteomes" id="UP000317421"/>
    </source>
</evidence>
<feature type="transmembrane region" description="Helical" evidence="6">
    <location>
        <begin position="305"/>
        <end position="327"/>
    </location>
</feature>
<feature type="transmembrane region" description="Helical" evidence="6">
    <location>
        <begin position="389"/>
        <end position="410"/>
    </location>
</feature>
<feature type="transmembrane region" description="Helical" evidence="6">
    <location>
        <begin position="235"/>
        <end position="253"/>
    </location>
</feature>
<evidence type="ECO:0000256" key="1">
    <source>
        <dbReference type="ARBA" id="ARBA00004127"/>
    </source>
</evidence>